<dbReference type="EC" id="5.4.99.2" evidence="4"/>
<keyword evidence="7" id="KW-0170">Cobalt</keyword>
<dbReference type="Pfam" id="PF01642">
    <property type="entry name" value="MM_CoA_mutase"/>
    <property type="match status" value="2"/>
</dbReference>
<comment type="cofactor">
    <cofactor evidence="1">
        <name>adenosylcob(III)alamin</name>
        <dbReference type="ChEBI" id="CHEBI:18408"/>
    </cofactor>
</comment>
<gene>
    <name evidence="10" type="ORF">CLV72_11155</name>
</gene>
<evidence type="ECO:0000256" key="1">
    <source>
        <dbReference type="ARBA" id="ARBA00001922"/>
    </source>
</evidence>
<dbReference type="EMBL" id="PVZC01000011">
    <property type="protein sequence ID" value="PRX92166.1"/>
    <property type="molecule type" value="Genomic_DNA"/>
</dbReference>
<keyword evidence="6" id="KW-0413">Isomerase</keyword>
<dbReference type="Gene3D" id="3.40.50.280">
    <property type="entry name" value="Cobalamin-binding domain"/>
    <property type="match status" value="1"/>
</dbReference>
<accession>A0A2T0PTW8</accession>
<comment type="similarity">
    <text evidence="2">Belongs to the methylmalonyl-CoA mutase family.</text>
</comment>
<evidence type="ECO:0000256" key="3">
    <source>
        <dbReference type="ARBA" id="ARBA00011870"/>
    </source>
</evidence>
<evidence type="ECO:0000256" key="7">
    <source>
        <dbReference type="ARBA" id="ARBA00023285"/>
    </source>
</evidence>
<reference evidence="10 11" key="1">
    <citation type="submission" date="2018-03" db="EMBL/GenBank/DDBJ databases">
        <title>Genomic Encyclopedia of Archaeal and Bacterial Type Strains, Phase II (KMG-II): from individual species to whole genera.</title>
        <authorList>
            <person name="Goeker M."/>
        </authorList>
    </citation>
    <scope>NUCLEOTIDE SEQUENCE [LARGE SCALE GENOMIC DNA]</scope>
    <source>
        <strain evidence="10 11">DSM 45601</strain>
    </source>
</reference>
<dbReference type="PANTHER" id="PTHR48101">
    <property type="entry name" value="METHYLMALONYL-COA MUTASE, MITOCHONDRIAL-RELATED"/>
    <property type="match status" value="1"/>
</dbReference>
<dbReference type="GO" id="GO:0019678">
    <property type="term" value="P:propionate metabolic process, methylmalonyl pathway"/>
    <property type="evidence" value="ECO:0007669"/>
    <property type="project" value="TreeGrafter"/>
</dbReference>
<evidence type="ECO:0000313" key="10">
    <source>
        <dbReference type="EMBL" id="PRX92166.1"/>
    </source>
</evidence>
<evidence type="ECO:0000259" key="9">
    <source>
        <dbReference type="Pfam" id="PF01642"/>
    </source>
</evidence>
<evidence type="ECO:0000256" key="6">
    <source>
        <dbReference type="ARBA" id="ARBA00023235"/>
    </source>
</evidence>
<protein>
    <recommendedName>
        <fullName evidence="4">methylmalonyl-CoA mutase</fullName>
        <ecNumber evidence="4">5.4.99.2</ecNumber>
    </recommendedName>
</protein>
<dbReference type="AlphaFoldDB" id="A0A2T0PTW8"/>
<dbReference type="GO" id="GO:0004494">
    <property type="term" value="F:methylmalonyl-CoA mutase activity"/>
    <property type="evidence" value="ECO:0007669"/>
    <property type="project" value="UniProtKB-EC"/>
</dbReference>
<comment type="subunit">
    <text evidence="3">Heterodimer of an alpha and a beta chain.</text>
</comment>
<dbReference type="PROSITE" id="PS00544">
    <property type="entry name" value="METMALONYL_COA_MUTASE"/>
    <property type="match status" value="1"/>
</dbReference>
<evidence type="ECO:0000256" key="2">
    <source>
        <dbReference type="ARBA" id="ARBA00008465"/>
    </source>
</evidence>
<dbReference type="PANTHER" id="PTHR48101:SF4">
    <property type="entry name" value="METHYLMALONYL-COA MUTASE, MITOCHONDRIAL"/>
    <property type="match status" value="1"/>
</dbReference>
<dbReference type="GO" id="GO:0005737">
    <property type="term" value="C:cytoplasm"/>
    <property type="evidence" value="ECO:0007669"/>
    <property type="project" value="TreeGrafter"/>
</dbReference>
<dbReference type="OrthoDB" id="9762378at2"/>
<dbReference type="InterPro" id="IPR016176">
    <property type="entry name" value="Cbl-dep_enz_cat"/>
</dbReference>
<evidence type="ECO:0000256" key="5">
    <source>
        <dbReference type="ARBA" id="ARBA00022628"/>
    </source>
</evidence>
<evidence type="ECO:0000313" key="11">
    <source>
        <dbReference type="Proteomes" id="UP000237846"/>
    </source>
</evidence>
<evidence type="ECO:0000256" key="4">
    <source>
        <dbReference type="ARBA" id="ARBA00012398"/>
    </source>
</evidence>
<dbReference type="InterPro" id="IPR006099">
    <property type="entry name" value="MeMalonylCoA_mutase_a/b_cat"/>
</dbReference>
<keyword evidence="11" id="KW-1185">Reference proteome</keyword>
<comment type="caution">
    <text evidence="10">The sequence shown here is derived from an EMBL/GenBank/DDBJ whole genome shotgun (WGS) entry which is preliminary data.</text>
</comment>
<dbReference type="GO" id="GO:0031419">
    <property type="term" value="F:cobalamin binding"/>
    <property type="evidence" value="ECO:0007669"/>
    <property type="project" value="UniProtKB-KW"/>
</dbReference>
<feature type="domain" description="Methylmalonyl-CoA mutase alpha/beta chain catalytic" evidence="9">
    <location>
        <begin position="53"/>
        <end position="127"/>
    </location>
</feature>
<name>A0A2T0PTW8_9ACTN</name>
<feature type="region of interest" description="Disordered" evidence="8">
    <location>
        <begin position="453"/>
        <end position="480"/>
    </location>
</feature>
<dbReference type="Proteomes" id="UP000237846">
    <property type="component" value="Unassembled WGS sequence"/>
</dbReference>
<dbReference type="SUPFAM" id="SSF51703">
    <property type="entry name" value="Cobalamin (vitamin B12)-dependent enzymes"/>
    <property type="match status" value="1"/>
</dbReference>
<keyword evidence="5" id="KW-0846">Cobalamin</keyword>
<dbReference type="InterPro" id="IPR058549">
    <property type="entry name" value="MeMalonylCoA_mutase_a/b_site"/>
</dbReference>
<feature type="domain" description="Methylmalonyl-CoA mutase alpha/beta chain catalytic" evidence="9">
    <location>
        <begin position="143"/>
        <end position="464"/>
    </location>
</feature>
<proteinExistence type="inferred from homology"/>
<dbReference type="Gene3D" id="3.20.20.240">
    <property type="entry name" value="Methylmalonyl-CoA mutase"/>
    <property type="match status" value="1"/>
</dbReference>
<sequence length="627" mass="65087">MAEHLPDTPLAEGFPPATRERWRALAAAALRRSGTQVPDEPSSAVEELLTHRTRDGIALRPLYTAGDVSAGPGPGVPGLAPYLRGGRPEGAAAQGWEVRQLHDHAETGAARAAVLADLENGATALWLRVGPAHGAFGADRLGDALDGVLLDLAPVHLDAGHRFAEAADAYLALCRRQGLPDGEVAGGLGADPLGLRARTGVPGDMDAAAELARRAHAHHPRLRALTVDALPYHDAGASEAKELGAALAAGVGYLRALTGAGLSVQAAAGQLEFRYAATADQFLTMAKLRAARLLWARATAACGAPAAAQRQHAVTSAAMMAARDPWTNLLRTTVAAFAAGTAGADAVTVLPFDTALGDSDAFARRIARNTQTLLLEESHLGRVIDPAGGSWYLEALTAELARAAWAWFQRVERAGGLAAALDSGMVGGELAADRRRRAEDVAHGRERLVGVGDYPDLDERPVRRPARAPADAPRDPARALPRYRPAAPFEELRERSDRRLAATGARPAVFLATLGPVAAHGARADYAAGLLAAGGLAATRAGATRTPAEVLAAYRGEAVACLCGDDDRLAEQTAEVAAGLRAAGARLVLAAVPPPERPGDGGPDGHVFPGCDALAALHRIWQEVETA</sequence>
<evidence type="ECO:0000256" key="8">
    <source>
        <dbReference type="SAM" id="MobiDB-lite"/>
    </source>
</evidence>
<organism evidence="10 11">
    <name type="scientific">Allonocardiopsis opalescens</name>
    <dbReference type="NCBI Taxonomy" id="1144618"/>
    <lineage>
        <taxon>Bacteria</taxon>
        <taxon>Bacillati</taxon>
        <taxon>Actinomycetota</taxon>
        <taxon>Actinomycetes</taxon>
        <taxon>Streptosporangiales</taxon>
        <taxon>Allonocardiopsis</taxon>
    </lineage>
</organism>
<dbReference type="RefSeq" id="WP_106253186.1">
    <property type="nucleotide sequence ID" value="NZ_PVZC01000011.1"/>
</dbReference>